<dbReference type="AlphaFoldDB" id="A0A397SAK9"/>
<comment type="caution">
    <text evidence="1">The sequence shown here is derived from an EMBL/GenBank/DDBJ whole genome shotgun (WGS) entry which is preliminary data.</text>
</comment>
<evidence type="ECO:0000313" key="1">
    <source>
        <dbReference type="EMBL" id="RIA83363.1"/>
    </source>
</evidence>
<keyword evidence="2" id="KW-1185">Reference proteome</keyword>
<dbReference type="EMBL" id="QKYT01000579">
    <property type="protein sequence ID" value="RIA83363.1"/>
    <property type="molecule type" value="Genomic_DNA"/>
</dbReference>
<organism evidence="1 2">
    <name type="scientific">Glomus cerebriforme</name>
    <dbReference type="NCBI Taxonomy" id="658196"/>
    <lineage>
        <taxon>Eukaryota</taxon>
        <taxon>Fungi</taxon>
        <taxon>Fungi incertae sedis</taxon>
        <taxon>Mucoromycota</taxon>
        <taxon>Glomeromycotina</taxon>
        <taxon>Glomeromycetes</taxon>
        <taxon>Glomerales</taxon>
        <taxon>Glomeraceae</taxon>
        <taxon>Glomus</taxon>
    </lineage>
</organism>
<gene>
    <name evidence="1" type="ORF">C1645_833952</name>
</gene>
<reference evidence="1 2" key="1">
    <citation type="submission" date="2018-06" db="EMBL/GenBank/DDBJ databases">
        <title>Comparative genomics reveals the genomic features of Rhizophagus irregularis, R. cerebriforme, R. diaphanum and Gigaspora rosea, and their symbiotic lifestyle signature.</title>
        <authorList>
            <person name="Morin E."/>
            <person name="San Clemente H."/>
            <person name="Chen E.C.H."/>
            <person name="De La Providencia I."/>
            <person name="Hainaut M."/>
            <person name="Kuo A."/>
            <person name="Kohler A."/>
            <person name="Murat C."/>
            <person name="Tang N."/>
            <person name="Roy S."/>
            <person name="Loubradou J."/>
            <person name="Henrissat B."/>
            <person name="Grigoriev I.V."/>
            <person name="Corradi N."/>
            <person name="Roux C."/>
            <person name="Martin F.M."/>
        </authorList>
    </citation>
    <scope>NUCLEOTIDE SEQUENCE [LARGE SCALE GENOMIC DNA]</scope>
    <source>
        <strain evidence="1 2">DAOM 227022</strain>
    </source>
</reference>
<protein>
    <submittedName>
        <fullName evidence="1">Uncharacterized protein</fullName>
    </submittedName>
</protein>
<accession>A0A397SAK9</accession>
<dbReference type="Proteomes" id="UP000265703">
    <property type="component" value="Unassembled WGS sequence"/>
</dbReference>
<proteinExistence type="predicted"/>
<sequence length="105" mass="11550">MLNEPVFIPQYKLIPVQETFSSSSTSPLEVFTAQDSPTVYKVGIGIGMRIRKEKDWDGNKNRKGKGIGMVIRIGKGTSPLEVFTAQDFPTGSPPVNKGLTIPYCF</sequence>
<name>A0A397SAK9_9GLOM</name>
<evidence type="ECO:0000313" key="2">
    <source>
        <dbReference type="Proteomes" id="UP000265703"/>
    </source>
</evidence>